<dbReference type="SUPFAM" id="SSF52540">
    <property type="entry name" value="P-loop containing nucleoside triphosphate hydrolases"/>
    <property type="match status" value="1"/>
</dbReference>
<evidence type="ECO:0000313" key="5">
    <source>
        <dbReference type="Proteomes" id="UP000673691"/>
    </source>
</evidence>
<sequence>SPLVFSLNPPSPPLTHARTREIKKKRENKEAMAPSVTAETEVGVANLPNQRHKIVTQKGANFTVMVAGESGLGKTTFINTLLTLPIKAHRNADERHAKQLSKTIEIEVTRAELEERMFSVRLAIVDTPGFGDYVDNRNNWVPIVEYIDNQYENYFRQERMPRRHNIEDNRVHAVLYFIRPTGHTLKPLDVEAMKHLSKRVNLVPVIGKADSLSPRDLEAFKKRVRKVIDANG</sequence>
<evidence type="ECO:0000313" key="4">
    <source>
        <dbReference type="EMBL" id="KAG5457674.1"/>
    </source>
</evidence>
<name>A0A8H8DGG5_9FUNG</name>
<keyword evidence="5" id="KW-1185">Reference proteome</keyword>
<dbReference type="Proteomes" id="UP000673691">
    <property type="component" value="Unassembled WGS sequence"/>
</dbReference>
<dbReference type="OrthoDB" id="416553at2759"/>
<feature type="non-terminal residue" evidence="4">
    <location>
        <position position="232"/>
    </location>
</feature>
<dbReference type="PANTHER" id="PTHR18884">
    <property type="entry name" value="SEPTIN"/>
    <property type="match status" value="1"/>
</dbReference>
<dbReference type="InterPro" id="IPR030379">
    <property type="entry name" value="G_SEPTIN_dom"/>
</dbReference>
<dbReference type="GO" id="GO:0032156">
    <property type="term" value="C:septin cytoskeleton"/>
    <property type="evidence" value="ECO:0007669"/>
    <property type="project" value="UniProtKB-ARBA"/>
</dbReference>
<accession>A0A8H8DGG5</accession>
<dbReference type="InterPro" id="IPR027417">
    <property type="entry name" value="P-loop_NTPase"/>
</dbReference>
<proteinExistence type="predicted"/>
<dbReference type="PIRSF" id="PIRSF006698">
    <property type="entry name" value="Septin"/>
    <property type="match status" value="1"/>
</dbReference>
<evidence type="ECO:0000259" key="3">
    <source>
        <dbReference type="PROSITE" id="PS51719"/>
    </source>
</evidence>
<keyword evidence="2" id="KW-0342">GTP-binding</keyword>
<reference evidence="4 5" key="1">
    <citation type="journal article" name="Sci. Rep.">
        <title>Genome-scale phylogenetic analyses confirm Olpidium as the closest living zoosporic fungus to the non-flagellated, terrestrial fungi.</title>
        <authorList>
            <person name="Chang Y."/>
            <person name="Rochon D."/>
            <person name="Sekimoto S."/>
            <person name="Wang Y."/>
            <person name="Chovatia M."/>
            <person name="Sandor L."/>
            <person name="Salamov A."/>
            <person name="Grigoriev I.V."/>
            <person name="Stajich J.E."/>
            <person name="Spatafora J.W."/>
        </authorList>
    </citation>
    <scope>NUCLEOTIDE SEQUENCE [LARGE SCALE GENOMIC DNA]</scope>
    <source>
        <strain evidence="4">S191</strain>
    </source>
</reference>
<dbReference type="PROSITE" id="PS51719">
    <property type="entry name" value="G_SEPTIN"/>
    <property type="match status" value="1"/>
</dbReference>
<gene>
    <name evidence="4" type="ORF">BJ554DRAFT_2254</name>
</gene>
<dbReference type="Pfam" id="PF00735">
    <property type="entry name" value="Septin"/>
    <property type="match status" value="1"/>
</dbReference>
<comment type="caution">
    <text evidence="4">The sequence shown here is derived from an EMBL/GenBank/DDBJ whole genome shotgun (WGS) entry which is preliminary data.</text>
</comment>
<keyword evidence="1" id="KW-0547">Nucleotide-binding</keyword>
<organism evidence="4 5">
    <name type="scientific">Olpidium bornovanus</name>
    <dbReference type="NCBI Taxonomy" id="278681"/>
    <lineage>
        <taxon>Eukaryota</taxon>
        <taxon>Fungi</taxon>
        <taxon>Fungi incertae sedis</taxon>
        <taxon>Olpidiomycota</taxon>
        <taxon>Olpidiomycotina</taxon>
        <taxon>Olpidiomycetes</taxon>
        <taxon>Olpidiales</taxon>
        <taxon>Olpidiaceae</taxon>
        <taxon>Olpidium</taxon>
    </lineage>
</organism>
<dbReference type="InterPro" id="IPR016491">
    <property type="entry name" value="Septin"/>
</dbReference>
<dbReference type="AlphaFoldDB" id="A0A8H8DGG5"/>
<dbReference type="Gene3D" id="3.40.50.300">
    <property type="entry name" value="P-loop containing nucleotide triphosphate hydrolases"/>
    <property type="match status" value="1"/>
</dbReference>
<dbReference type="GO" id="GO:0005525">
    <property type="term" value="F:GTP binding"/>
    <property type="evidence" value="ECO:0007669"/>
    <property type="project" value="UniProtKB-KW"/>
</dbReference>
<evidence type="ECO:0000256" key="1">
    <source>
        <dbReference type="ARBA" id="ARBA00022741"/>
    </source>
</evidence>
<feature type="non-terminal residue" evidence="4">
    <location>
        <position position="1"/>
    </location>
</feature>
<protein>
    <submittedName>
        <fullName evidence="4">Septin</fullName>
    </submittedName>
</protein>
<feature type="domain" description="Septin-type G" evidence="3">
    <location>
        <begin position="58"/>
        <end position="232"/>
    </location>
</feature>
<dbReference type="GO" id="GO:0005938">
    <property type="term" value="C:cell cortex"/>
    <property type="evidence" value="ECO:0007669"/>
    <property type="project" value="UniProtKB-ARBA"/>
</dbReference>
<evidence type="ECO:0000256" key="2">
    <source>
        <dbReference type="ARBA" id="ARBA00023134"/>
    </source>
</evidence>
<dbReference type="EMBL" id="JAEFCI010009684">
    <property type="protein sequence ID" value="KAG5457674.1"/>
    <property type="molecule type" value="Genomic_DNA"/>
</dbReference>